<dbReference type="GO" id="GO:0071555">
    <property type="term" value="P:cell wall organization"/>
    <property type="evidence" value="ECO:0007669"/>
    <property type="project" value="TreeGrafter"/>
</dbReference>
<dbReference type="InterPro" id="IPR001460">
    <property type="entry name" value="PCN-bd_Tpept"/>
</dbReference>
<name>A0A975F2J3_9SPIR</name>
<comment type="subcellular location">
    <subcellularLocation>
        <location evidence="1">Membrane</location>
    </subcellularLocation>
</comment>
<dbReference type="Gene3D" id="3.40.710.10">
    <property type="entry name" value="DD-peptidase/beta-lactamase superfamily"/>
    <property type="match status" value="1"/>
</dbReference>
<dbReference type="Gene3D" id="3.30.10.20">
    <property type="match status" value="1"/>
</dbReference>
<dbReference type="CDD" id="cd06575">
    <property type="entry name" value="PASTA_Pbp2x-like_2"/>
    <property type="match status" value="1"/>
</dbReference>
<feature type="transmembrane region" description="Helical" evidence="4">
    <location>
        <begin position="12"/>
        <end position="33"/>
    </location>
</feature>
<dbReference type="InterPro" id="IPR005311">
    <property type="entry name" value="PBP_dimer"/>
</dbReference>
<dbReference type="SMART" id="SM00740">
    <property type="entry name" value="PASTA"/>
    <property type="match status" value="1"/>
</dbReference>
<dbReference type="GO" id="GO:0005886">
    <property type="term" value="C:plasma membrane"/>
    <property type="evidence" value="ECO:0007669"/>
    <property type="project" value="TreeGrafter"/>
</dbReference>
<dbReference type="AlphaFoldDB" id="A0A975F2J3"/>
<dbReference type="SUPFAM" id="SSF56519">
    <property type="entry name" value="Penicillin binding protein dimerisation domain"/>
    <property type="match status" value="1"/>
</dbReference>
<gene>
    <name evidence="6" type="ORF">HRI96_08620</name>
</gene>
<dbReference type="SUPFAM" id="SSF54184">
    <property type="entry name" value="Penicillin-binding protein 2x (pbp-2x), c-terminal domain"/>
    <property type="match status" value="1"/>
</dbReference>
<dbReference type="Proteomes" id="UP000671995">
    <property type="component" value="Chromosome"/>
</dbReference>
<dbReference type="Pfam" id="PF03793">
    <property type="entry name" value="PASTA"/>
    <property type="match status" value="1"/>
</dbReference>
<accession>A0A975F2J3</accession>
<dbReference type="Gene3D" id="3.30.450.330">
    <property type="match status" value="1"/>
</dbReference>
<dbReference type="GO" id="GO:0004180">
    <property type="term" value="F:carboxypeptidase activity"/>
    <property type="evidence" value="ECO:0007669"/>
    <property type="project" value="UniProtKB-KW"/>
</dbReference>
<dbReference type="PANTHER" id="PTHR30627">
    <property type="entry name" value="PEPTIDOGLYCAN D,D-TRANSPEPTIDASE"/>
    <property type="match status" value="1"/>
</dbReference>
<dbReference type="InterPro" id="IPR012338">
    <property type="entry name" value="Beta-lactam/transpept-like"/>
</dbReference>
<dbReference type="PANTHER" id="PTHR30627:SF1">
    <property type="entry name" value="PEPTIDOGLYCAN D,D-TRANSPEPTIDASE FTSI"/>
    <property type="match status" value="1"/>
</dbReference>
<keyword evidence="3 4" id="KW-0472">Membrane</keyword>
<evidence type="ECO:0000256" key="4">
    <source>
        <dbReference type="SAM" id="Phobius"/>
    </source>
</evidence>
<evidence type="ECO:0000313" key="7">
    <source>
        <dbReference type="Proteomes" id="UP000671995"/>
    </source>
</evidence>
<evidence type="ECO:0000256" key="1">
    <source>
        <dbReference type="ARBA" id="ARBA00004370"/>
    </source>
</evidence>
<protein>
    <submittedName>
        <fullName evidence="6">Transpeptidase family protein</fullName>
    </submittedName>
</protein>
<keyword evidence="2" id="KW-0378">Hydrolase</keyword>
<evidence type="ECO:0000256" key="2">
    <source>
        <dbReference type="ARBA" id="ARBA00022645"/>
    </source>
</evidence>
<dbReference type="InterPro" id="IPR050515">
    <property type="entry name" value="Beta-lactam/transpept"/>
</dbReference>
<proteinExistence type="predicted"/>
<dbReference type="EMBL" id="CP054257">
    <property type="protein sequence ID" value="QTQ12924.1"/>
    <property type="molecule type" value="Genomic_DNA"/>
</dbReference>
<keyword evidence="4" id="KW-1133">Transmembrane helix</keyword>
<keyword evidence="2" id="KW-0645">Protease</keyword>
<dbReference type="Pfam" id="PF03717">
    <property type="entry name" value="PBP_dimer"/>
    <property type="match status" value="1"/>
</dbReference>
<dbReference type="SUPFAM" id="SSF56601">
    <property type="entry name" value="beta-lactamase/transpeptidase-like"/>
    <property type="match status" value="1"/>
</dbReference>
<keyword evidence="4" id="KW-0812">Transmembrane</keyword>
<reference evidence="6" key="2">
    <citation type="journal article" date="2021" name="Microbiol. Resour. Announc.">
        <title>Complete Genome Sequences of Three Human Oral Treponema parvum Isolates.</title>
        <authorList>
            <person name="Zeng H."/>
            <person name="Watt R.M."/>
        </authorList>
    </citation>
    <scope>NUCLEOTIDE SEQUENCE</scope>
    <source>
        <strain evidence="6">ATCC 700773</strain>
    </source>
</reference>
<dbReference type="GO" id="GO:0008658">
    <property type="term" value="F:penicillin binding"/>
    <property type="evidence" value="ECO:0007669"/>
    <property type="project" value="InterPro"/>
</dbReference>
<evidence type="ECO:0000313" key="6">
    <source>
        <dbReference type="EMBL" id="QTQ12924.1"/>
    </source>
</evidence>
<dbReference type="Gene3D" id="3.90.1310.10">
    <property type="entry name" value="Penicillin-binding protein 2a (Domain 2)"/>
    <property type="match status" value="1"/>
</dbReference>
<dbReference type="PROSITE" id="PS51178">
    <property type="entry name" value="PASTA"/>
    <property type="match status" value="1"/>
</dbReference>
<evidence type="ECO:0000256" key="3">
    <source>
        <dbReference type="ARBA" id="ARBA00023136"/>
    </source>
</evidence>
<sequence>MNDFFKKTRLWISASAALIFMAVIIVQYARIALTPAQKITVRQVSSERGSIVDRNGKPLAVQTNFYHVGVTPSSVKNTEKLAHDCALVLGMDETEILNKINGAENSPFIYIKKKISQNTYDELSTLINEKGYTGIRFDRIPGRAYPENALASQLIGYMGDDGSGLAGIEYSRQNVLSPVQKPGEAAVHGNNIYLTIDANLQYKLEKIARNTMETTQAANMMLIAAQAKTGEILSYISLPSVNLNEYATASREETIDRPAMTAYEPGSVFKIFTVASALDAGAISTNEIFVCDGIYEKKLPYGGHIRITCLGRHGPVTAREALQYSCNDALAQIAEKMNTDNFLGRLRLMGFGSRTGIELPGETAGSVKSPNDKLWSARSKPTMAIGQEISVSALQMVQAATGIANEGIPVNLTVIHKITDNEGNIVFEHTPVYKDRTFGKAAADYVLSCMETTAEAGTGSRARLGDISIGVKTGTAQMADTVHGGYSTTDFLSNCLAIFPIEDPEIILYIVIEKAKGETYAGRIVAPVIAEAADTIIDHLGISRGNAASLAHSGRVSIKDTSPAVLGTTLPDFKGMSKRDLIPILERKDLQVRISGTGWVVSQEPPPGTPVTQGMNIELTLE</sequence>
<reference evidence="6" key="1">
    <citation type="submission" date="2020-05" db="EMBL/GenBank/DDBJ databases">
        <authorList>
            <person name="Zeng H."/>
            <person name="Chan Y.K."/>
            <person name="Watt R.M."/>
        </authorList>
    </citation>
    <scope>NUCLEOTIDE SEQUENCE</scope>
    <source>
        <strain evidence="6">ATCC 700773</strain>
    </source>
</reference>
<keyword evidence="2" id="KW-0121">Carboxypeptidase</keyword>
<dbReference type="InterPro" id="IPR036138">
    <property type="entry name" value="PBP_dimer_sf"/>
</dbReference>
<evidence type="ECO:0000259" key="5">
    <source>
        <dbReference type="PROSITE" id="PS51178"/>
    </source>
</evidence>
<organism evidence="6 7">
    <name type="scientific">Treponema parvum</name>
    <dbReference type="NCBI Taxonomy" id="138851"/>
    <lineage>
        <taxon>Bacteria</taxon>
        <taxon>Pseudomonadati</taxon>
        <taxon>Spirochaetota</taxon>
        <taxon>Spirochaetia</taxon>
        <taxon>Spirochaetales</taxon>
        <taxon>Treponemataceae</taxon>
        <taxon>Treponema</taxon>
    </lineage>
</organism>
<dbReference type="Pfam" id="PF00905">
    <property type="entry name" value="Transpeptidase"/>
    <property type="match status" value="1"/>
</dbReference>
<feature type="domain" description="PASTA" evidence="5">
    <location>
        <begin position="564"/>
        <end position="622"/>
    </location>
</feature>
<dbReference type="InterPro" id="IPR005543">
    <property type="entry name" value="PASTA_dom"/>
</dbReference>